<evidence type="ECO:0000259" key="5">
    <source>
        <dbReference type="PROSITE" id="PS50932"/>
    </source>
</evidence>
<dbReference type="CDD" id="cd01392">
    <property type="entry name" value="HTH_LacI"/>
    <property type="match status" value="1"/>
</dbReference>
<feature type="region of interest" description="Disordered" evidence="4">
    <location>
        <begin position="106"/>
        <end position="154"/>
    </location>
</feature>
<dbReference type="OrthoDB" id="189006at2"/>
<sequence>MAGSKLEGEEETVIPARVKLADIAEIAGVSTATVSRVINEKPVVAETTRASVLAALEALGHPLDSPSPDQRDGLIAVIVPELGNPTFAAFANELSLQLCRSPRTDSDGGMHRFGHRPALQNPSQSRTARLATWSSSTPCRQAPGARPSSSLPRH</sequence>
<feature type="compositionally biased region" description="Polar residues" evidence="4">
    <location>
        <begin position="120"/>
        <end position="139"/>
    </location>
</feature>
<proteinExistence type="predicted"/>
<keyword evidence="7" id="KW-1185">Reference proteome</keyword>
<keyword evidence="1" id="KW-0805">Transcription regulation</keyword>
<evidence type="ECO:0000256" key="2">
    <source>
        <dbReference type="ARBA" id="ARBA00023125"/>
    </source>
</evidence>
<dbReference type="InterPro" id="IPR010982">
    <property type="entry name" value="Lambda_DNA-bd_dom_sf"/>
</dbReference>
<dbReference type="PANTHER" id="PTHR30146">
    <property type="entry name" value="LACI-RELATED TRANSCRIPTIONAL REPRESSOR"/>
    <property type="match status" value="1"/>
</dbReference>
<protein>
    <recommendedName>
        <fullName evidence="5">HTH lacI-type domain-containing protein</fullName>
    </recommendedName>
</protein>
<evidence type="ECO:0000313" key="7">
    <source>
        <dbReference type="Proteomes" id="UP000188235"/>
    </source>
</evidence>
<dbReference type="GO" id="GO:0003700">
    <property type="term" value="F:DNA-binding transcription factor activity"/>
    <property type="evidence" value="ECO:0007669"/>
    <property type="project" value="TreeGrafter"/>
</dbReference>
<dbReference type="SMART" id="SM00354">
    <property type="entry name" value="HTH_LACI"/>
    <property type="match status" value="1"/>
</dbReference>
<feature type="domain" description="HTH lacI-type" evidence="5">
    <location>
        <begin position="18"/>
        <end position="60"/>
    </location>
</feature>
<dbReference type="PROSITE" id="PS00356">
    <property type="entry name" value="HTH_LACI_1"/>
    <property type="match status" value="1"/>
</dbReference>
<dbReference type="Gene3D" id="1.10.260.40">
    <property type="entry name" value="lambda repressor-like DNA-binding domains"/>
    <property type="match status" value="1"/>
</dbReference>
<dbReference type="SUPFAM" id="SSF47413">
    <property type="entry name" value="lambda repressor-like DNA-binding domains"/>
    <property type="match status" value="1"/>
</dbReference>
<dbReference type="Pfam" id="PF00356">
    <property type="entry name" value="LacI"/>
    <property type="match status" value="1"/>
</dbReference>
<accession>A0A1Q2CVK1</accession>
<dbReference type="GO" id="GO:0000976">
    <property type="term" value="F:transcription cis-regulatory region binding"/>
    <property type="evidence" value="ECO:0007669"/>
    <property type="project" value="TreeGrafter"/>
</dbReference>
<name>A0A1Q2CVK1_9ACTN</name>
<dbReference type="EMBL" id="CP019607">
    <property type="protein sequence ID" value="AQP50152.1"/>
    <property type="molecule type" value="Genomic_DNA"/>
</dbReference>
<reference evidence="6 7" key="1">
    <citation type="journal article" date="2008" name="Int. J. Syst. Evol. Microbiol.">
        <title>Tessaracoccus flavescens sp. nov., isolated from marine sediment.</title>
        <authorList>
            <person name="Lee D.W."/>
            <person name="Lee S.D."/>
        </authorList>
    </citation>
    <scope>NUCLEOTIDE SEQUENCE [LARGE SCALE GENOMIC DNA]</scope>
    <source>
        <strain evidence="6 7">SST-39T</strain>
    </source>
</reference>
<keyword evidence="2" id="KW-0238">DNA-binding</keyword>
<evidence type="ECO:0000256" key="1">
    <source>
        <dbReference type="ARBA" id="ARBA00023015"/>
    </source>
</evidence>
<organism evidence="6 7">
    <name type="scientific">Tessaracoccus flavescens</name>
    <dbReference type="NCBI Taxonomy" id="399497"/>
    <lineage>
        <taxon>Bacteria</taxon>
        <taxon>Bacillati</taxon>
        <taxon>Actinomycetota</taxon>
        <taxon>Actinomycetes</taxon>
        <taxon>Propionibacteriales</taxon>
        <taxon>Propionibacteriaceae</taxon>
        <taxon>Tessaracoccus</taxon>
    </lineage>
</organism>
<dbReference type="STRING" id="399497.BW733_04180"/>
<evidence type="ECO:0000256" key="4">
    <source>
        <dbReference type="SAM" id="MobiDB-lite"/>
    </source>
</evidence>
<dbReference type="PRINTS" id="PR00036">
    <property type="entry name" value="HTHLACI"/>
</dbReference>
<dbReference type="PROSITE" id="PS50932">
    <property type="entry name" value="HTH_LACI_2"/>
    <property type="match status" value="1"/>
</dbReference>
<dbReference type="InterPro" id="IPR000843">
    <property type="entry name" value="HTH_LacI"/>
</dbReference>
<dbReference type="AlphaFoldDB" id="A0A1Q2CVK1"/>
<gene>
    <name evidence="6" type="ORF">BW733_04180</name>
</gene>
<evidence type="ECO:0000256" key="3">
    <source>
        <dbReference type="ARBA" id="ARBA00023163"/>
    </source>
</evidence>
<evidence type="ECO:0000313" key="6">
    <source>
        <dbReference type="EMBL" id="AQP50152.1"/>
    </source>
</evidence>
<dbReference type="PANTHER" id="PTHR30146:SF153">
    <property type="entry name" value="LACTOSE OPERON REPRESSOR"/>
    <property type="match status" value="1"/>
</dbReference>
<dbReference type="RefSeq" id="WP_077348151.1">
    <property type="nucleotide sequence ID" value="NZ_CP019607.1"/>
</dbReference>
<keyword evidence="3" id="KW-0804">Transcription</keyword>
<dbReference type="Proteomes" id="UP000188235">
    <property type="component" value="Chromosome"/>
</dbReference>
<dbReference type="KEGG" id="tfa:BW733_04180"/>